<evidence type="ECO:0000256" key="5">
    <source>
        <dbReference type="ARBA" id="ARBA00022741"/>
    </source>
</evidence>
<evidence type="ECO:0000256" key="11">
    <source>
        <dbReference type="RuleBase" id="RU363036"/>
    </source>
</evidence>
<comment type="subcellular location">
    <subcellularLocation>
        <location evidence="1">Mitochondrion matrix</location>
    </subcellularLocation>
</comment>
<dbReference type="AlphaFoldDB" id="A0A060T057"/>
<keyword evidence="4 11" id="KW-0436">Ligase</keyword>
<evidence type="ECO:0000256" key="7">
    <source>
        <dbReference type="ARBA" id="ARBA00022917"/>
    </source>
</evidence>
<dbReference type="PANTHER" id="PTHR43766:SF1">
    <property type="entry name" value="TRYPTOPHAN--TRNA LIGASE, MITOCHONDRIAL"/>
    <property type="match status" value="1"/>
</dbReference>
<dbReference type="Gene3D" id="1.10.240.10">
    <property type="entry name" value="Tyrosyl-Transfer RNA Synthetase"/>
    <property type="match status" value="1"/>
</dbReference>
<dbReference type="PANTHER" id="PTHR43766">
    <property type="entry name" value="TRYPTOPHAN--TRNA LIGASE, MITOCHONDRIAL"/>
    <property type="match status" value="1"/>
</dbReference>
<sequence>MKAGRVLRAQTLLDLSKTVVPKDAVVFSAIQPTGVFHLGNYLGSVRSWADIAHKAPDSAKLFYATADLHAITVPKDPAQLRAWRHQAIASIIASGIDPNRCVVYHQSEVPEHTQLNWILGSITGMGYLNRMVQWKSKANMGDSASIDNMGEEALSKLNLGLFAYPVLQAADILLHQATLVPVGEDQSQHLELTRHITNVFNHKFKDSDGKPIFPVPRTLFAPFKKILSLRDPTKKMSKSDPDQNGCIYITDSPETIQAKVRRAVTDSVQGPITYDPENRPGVSNLILSAAGLMNVSPEQLVTDHLSHVTNHATLKSAVADILASELAPVRDEYNRLMEDHSYLESVTKRGADVARQSASETIKKVYHAVGY</sequence>
<dbReference type="Pfam" id="PF00579">
    <property type="entry name" value="tRNA-synt_1b"/>
    <property type="match status" value="1"/>
</dbReference>
<accession>A0A060T057</accession>
<comment type="similarity">
    <text evidence="2 11">Belongs to the class-I aminoacyl-tRNA synthetase family.</text>
</comment>
<evidence type="ECO:0000256" key="1">
    <source>
        <dbReference type="ARBA" id="ARBA00004305"/>
    </source>
</evidence>
<proteinExistence type="inferred from homology"/>
<dbReference type="GO" id="GO:0005524">
    <property type="term" value="F:ATP binding"/>
    <property type="evidence" value="ECO:0007669"/>
    <property type="project" value="UniProtKB-KW"/>
</dbReference>
<evidence type="ECO:0000256" key="2">
    <source>
        <dbReference type="ARBA" id="ARBA00005594"/>
    </source>
</evidence>
<dbReference type="CDD" id="cd00806">
    <property type="entry name" value="TrpRS_core"/>
    <property type="match status" value="1"/>
</dbReference>
<evidence type="ECO:0000256" key="3">
    <source>
        <dbReference type="ARBA" id="ARBA00013161"/>
    </source>
</evidence>
<dbReference type="GO" id="GO:0070183">
    <property type="term" value="P:mitochondrial tryptophanyl-tRNA aminoacylation"/>
    <property type="evidence" value="ECO:0007669"/>
    <property type="project" value="TreeGrafter"/>
</dbReference>
<dbReference type="InterPro" id="IPR014729">
    <property type="entry name" value="Rossmann-like_a/b/a_fold"/>
</dbReference>
<organism evidence="12">
    <name type="scientific">Blastobotrys adeninivorans</name>
    <name type="common">Yeast</name>
    <name type="synonym">Arxula adeninivorans</name>
    <dbReference type="NCBI Taxonomy" id="409370"/>
    <lineage>
        <taxon>Eukaryota</taxon>
        <taxon>Fungi</taxon>
        <taxon>Dikarya</taxon>
        <taxon>Ascomycota</taxon>
        <taxon>Saccharomycotina</taxon>
        <taxon>Dipodascomycetes</taxon>
        <taxon>Dipodascales</taxon>
        <taxon>Trichomonascaceae</taxon>
        <taxon>Blastobotrys</taxon>
    </lineage>
</organism>
<reference evidence="12" key="2">
    <citation type="submission" date="2014-06" db="EMBL/GenBank/DDBJ databases">
        <title>The complete genome of Blastobotrys (Arxula) adeninivorans LS3 - a yeast of biotechnological interest.</title>
        <authorList>
            <person name="Kunze G."/>
            <person name="Gaillardin C."/>
            <person name="Czernicka M."/>
            <person name="Durrens P."/>
            <person name="Martin T."/>
            <person name="Boer E."/>
            <person name="Gabaldon T."/>
            <person name="Cruz J."/>
            <person name="Talla E."/>
            <person name="Marck C."/>
            <person name="Goffeau A."/>
            <person name="Barbe V."/>
            <person name="Baret P."/>
            <person name="Baronian K."/>
            <person name="Beier S."/>
            <person name="Bleykasten C."/>
            <person name="Bode R."/>
            <person name="Casaregola S."/>
            <person name="Despons L."/>
            <person name="Fairhead C."/>
            <person name="Giersberg M."/>
            <person name="Gierski P."/>
            <person name="Hahnel U."/>
            <person name="Hartmann A."/>
            <person name="Jankowska D."/>
            <person name="Jubin C."/>
            <person name="Jung P."/>
            <person name="Lafontaine I."/>
            <person name="Leh-Louis V."/>
            <person name="Lemaire M."/>
            <person name="Marcet-Houben M."/>
            <person name="Mascher M."/>
            <person name="Morel G."/>
            <person name="Richard G.-F."/>
            <person name="Riechen J."/>
            <person name="Sacerdot C."/>
            <person name="Sarkar A."/>
            <person name="Savel G."/>
            <person name="Schacherer J."/>
            <person name="Sherman D."/>
            <person name="Straub M.-L."/>
            <person name="Stein N."/>
            <person name="Thierry A."/>
            <person name="Trautwein-Schult A."/>
            <person name="Westhof E."/>
            <person name="Worch S."/>
            <person name="Dujon B."/>
            <person name="Souciet J.-L."/>
            <person name="Wincker P."/>
            <person name="Scholz U."/>
            <person name="Neuveglise N."/>
        </authorList>
    </citation>
    <scope>NUCLEOTIDE SEQUENCE</scope>
    <source>
        <strain evidence="12">LS3</strain>
    </source>
</reference>
<evidence type="ECO:0000256" key="8">
    <source>
        <dbReference type="ARBA" id="ARBA00023146"/>
    </source>
</evidence>
<evidence type="ECO:0000256" key="9">
    <source>
        <dbReference type="ARBA" id="ARBA00030268"/>
    </source>
</evidence>
<dbReference type="PROSITE" id="PS00178">
    <property type="entry name" value="AA_TRNA_LIGASE_I"/>
    <property type="match status" value="1"/>
</dbReference>
<dbReference type="SUPFAM" id="SSF52374">
    <property type="entry name" value="Nucleotidylyl transferase"/>
    <property type="match status" value="1"/>
</dbReference>
<evidence type="ECO:0000256" key="10">
    <source>
        <dbReference type="ARBA" id="ARBA00069760"/>
    </source>
</evidence>
<dbReference type="InterPro" id="IPR050203">
    <property type="entry name" value="Trp-tRNA_synthetase"/>
</dbReference>
<protein>
    <recommendedName>
        <fullName evidence="10">Tryptophan--tRNA ligase, mitochondrial</fullName>
        <ecNumber evidence="3">6.1.1.2</ecNumber>
    </recommendedName>
    <alternativeName>
        <fullName evidence="9">Tryptophanyl-tRNA synthetase</fullName>
    </alternativeName>
</protein>
<reference evidence="12" key="1">
    <citation type="submission" date="2014-02" db="EMBL/GenBank/DDBJ databases">
        <authorList>
            <person name="Genoscope - CEA"/>
        </authorList>
    </citation>
    <scope>NUCLEOTIDE SEQUENCE</scope>
    <source>
        <strain evidence="12">LS3</strain>
    </source>
</reference>
<dbReference type="GO" id="GO:0005759">
    <property type="term" value="C:mitochondrial matrix"/>
    <property type="evidence" value="ECO:0007669"/>
    <property type="project" value="UniProtKB-SubCell"/>
</dbReference>
<dbReference type="PhylomeDB" id="A0A060T057"/>
<keyword evidence="6 11" id="KW-0067">ATP-binding</keyword>
<dbReference type="GO" id="GO:0004830">
    <property type="term" value="F:tryptophan-tRNA ligase activity"/>
    <property type="evidence" value="ECO:0007669"/>
    <property type="project" value="UniProtKB-EC"/>
</dbReference>
<keyword evidence="8 11" id="KW-0030">Aminoacyl-tRNA synthetase</keyword>
<dbReference type="PRINTS" id="PR01039">
    <property type="entry name" value="TRNASYNTHTRP"/>
</dbReference>
<evidence type="ECO:0000256" key="6">
    <source>
        <dbReference type="ARBA" id="ARBA00022840"/>
    </source>
</evidence>
<dbReference type="EC" id="6.1.1.2" evidence="3"/>
<keyword evidence="7 11" id="KW-0648">Protein biosynthesis</keyword>
<dbReference type="InterPro" id="IPR002305">
    <property type="entry name" value="aa-tRNA-synth_Ic"/>
</dbReference>
<gene>
    <name evidence="12" type="ORF">GNLVRS02_ARAD1C13970g</name>
</gene>
<evidence type="ECO:0000256" key="4">
    <source>
        <dbReference type="ARBA" id="ARBA00022598"/>
    </source>
</evidence>
<dbReference type="FunFam" id="1.10.240.10:FF:000002">
    <property type="entry name" value="Tryptophan--tRNA ligase"/>
    <property type="match status" value="1"/>
</dbReference>
<evidence type="ECO:0000313" key="12">
    <source>
        <dbReference type="EMBL" id="CDP34505.1"/>
    </source>
</evidence>
<name>A0A060T057_BLAAD</name>
<keyword evidence="5 11" id="KW-0547">Nucleotide-binding</keyword>
<dbReference type="InterPro" id="IPR001412">
    <property type="entry name" value="aa-tRNA-synth_I_CS"/>
</dbReference>
<dbReference type="NCBIfam" id="TIGR00233">
    <property type="entry name" value="trpS"/>
    <property type="match status" value="1"/>
</dbReference>
<dbReference type="FunFam" id="3.40.50.620:FF:000082">
    <property type="entry name" value="MSW1p Mitochondrial tryptophanyl-tRNA synthetase"/>
    <property type="match status" value="1"/>
</dbReference>
<dbReference type="Gene3D" id="3.40.50.620">
    <property type="entry name" value="HUPs"/>
    <property type="match status" value="1"/>
</dbReference>
<dbReference type="EMBL" id="HG937693">
    <property type="protein sequence ID" value="CDP34505.1"/>
    <property type="molecule type" value="Genomic_DNA"/>
</dbReference>
<dbReference type="InterPro" id="IPR002306">
    <property type="entry name" value="Trp-tRNA-ligase"/>
</dbReference>